<dbReference type="PANTHER" id="PTHR24220:SF648">
    <property type="entry name" value="ABC TRANSPORTER ATP-BINDING PROTEIN YTRE"/>
    <property type="match status" value="1"/>
</dbReference>
<evidence type="ECO:0000256" key="1">
    <source>
        <dbReference type="ARBA" id="ARBA00022448"/>
    </source>
</evidence>
<dbReference type="Pfam" id="PF00005">
    <property type="entry name" value="ABC_tran"/>
    <property type="match status" value="1"/>
</dbReference>
<dbReference type="CDD" id="cd03255">
    <property type="entry name" value="ABC_MJ0796_LolCDE_FtsE"/>
    <property type="match status" value="1"/>
</dbReference>
<dbReference type="PROSITE" id="PS50893">
    <property type="entry name" value="ABC_TRANSPORTER_2"/>
    <property type="match status" value="1"/>
</dbReference>
<dbReference type="InterPro" id="IPR003593">
    <property type="entry name" value="AAA+_ATPase"/>
</dbReference>
<dbReference type="InterPro" id="IPR017911">
    <property type="entry name" value="MacB-like_ATP-bd"/>
</dbReference>
<sequence>MKPDPIIDVKNLRKEYVTPAGKVPVLTGVDINIYPGEMVSIMGPSGCGKSTFLYIMGMLQPATSGSYKILGRDVLGLNNKERAGFRRDNLGFVLQTCNLFENSTVYENLEYPLIYGKTPRSMRADIIEESLAEVNLSHRIHHATNRLSGGEQQRVAIARALVNRPQVLLGDEPTGQLDRKTGDKIMKYFEKIVSNKGKAMVLVTHDTEVAKRCTRSFLLEDGVLKEQ</sequence>
<evidence type="ECO:0000256" key="3">
    <source>
        <dbReference type="ARBA" id="ARBA00022840"/>
    </source>
</evidence>
<reference evidence="5 6" key="1">
    <citation type="submission" date="2024-03" db="EMBL/GenBank/DDBJ databases">
        <title>Phenotype and Genome Characterization of a Sulfate-Reducing Bacterium Pseudodesulfovibrio sp. strain 5S69, isolated from Petroleum Reservoir in Tatarstan (Russia).</title>
        <authorList>
            <person name="Bidzhieva S.K."/>
            <person name="Kadnikov V."/>
            <person name="Tourova T.P."/>
            <person name="Samigullina S.R."/>
            <person name="Sokolova D.S."/>
            <person name="Poltaraus A.B."/>
            <person name="Avtukh A.N."/>
            <person name="Tereshina V.M."/>
            <person name="Mardanov A.V."/>
            <person name="Nazina T.N."/>
        </authorList>
    </citation>
    <scope>NUCLEOTIDE SEQUENCE [LARGE SCALE GENOMIC DNA]</scope>
    <source>
        <strain evidence="5 6">5S69</strain>
    </source>
</reference>
<dbReference type="EMBL" id="CP146609">
    <property type="protein sequence ID" value="WWX22073.1"/>
    <property type="molecule type" value="Genomic_DNA"/>
</dbReference>
<keyword evidence="1" id="KW-0813">Transport</keyword>
<dbReference type="PROSITE" id="PS00211">
    <property type="entry name" value="ABC_TRANSPORTER_1"/>
    <property type="match status" value="1"/>
</dbReference>
<dbReference type="Gene3D" id="3.40.50.300">
    <property type="entry name" value="P-loop containing nucleotide triphosphate hydrolases"/>
    <property type="match status" value="1"/>
</dbReference>
<dbReference type="InterPro" id="IPR015854">
    <property type="entry name" value="ABC_transpr_LolD-like"/>
</dbReference>
<dbReference type="InterPro" id="IPR017871">
    <property type="entry name" value="ABC_transporter-like_CS"/>
</dbReference>
<dbReference type="SUPFAM" id="SSF52540">
    <property type="entry name" value="P-loop containing nucleoside triphosphate hydrolases"/>
    <property type="match status" value="1"/>
</dbReference>
<dbReference type="PANTHER" id="PTHR24220">
    <property type="entry name" value="IMPORT ATP-BINDING PROTEIN"/>
    <property type="match status" value="1"/>
</dbReference>
<dbReference type="RefSeq" id="WP_338667754.1">
    <property type="nucleotide sequence ID" value="NZ_CP146609.1"/>
</dbReference>
<name>A0ABZ2ITY3_9BACT</name>
<keyword evidence="2" id="KW-0547">Nucleotide-binding</keyword>
<dbReference type="SMART" id="SM00382">
    <property type="entry name" value="AAA"/>
    <property type="match status" value="1"/>
</dbReference>
<dbReference type="Proteomes" id="UP001385389">
    <property type="component" value="Chromosome"/>
</dbReference>
<gene>
    <name evidence="5" type="ORF">V8V93_16710</name>
</gene>
<accession>A0ABZ2ITY3</accession>
<evidence type="ECO:0000259" key="4">
    <source>
        <dbReference type="PROSITE" id="PS50893"/>
    </source>
</evidence>
<dbReference type="InterPro" id="IPR003439">
    <property type="entry name" value="ABC_transporter-like_ATP-bd"/>
</dbReference>
<evidence type="ECO:0000256" key="2">
    <source>
        <dbReference type="ARBA" id="ARBA00022741"/>
    </source>
</evidence>
<evidence type="ECO:0000313" key="6">
    <source>
        <dbReference type="Proteomes" id="UP001385389"/>
    </source>
</evidence>
<feature type="domain" description="ABC transporter" evidence="4">
    <location>
        <begin position="7"/>
        <end position="227"/>
    </location>
</feature>
<organism evidence="5 6">
    <name type="scientific">Pseudodesulfovibrio methanolicus</name>
    <dbReference type="NCBI Taxonomy" id="3126690"/>
    <lineage>
        <taxon>Bacteria</taxon>
        <taxon>Pseudomonadati</taxon>
        <taxon>Thermodesulfobacteriota</taxon>
        <taxon>Desulfovibrionia</taxon>
        <taxon>Desulfovibrionales</taxon>
        <taxon>Desulfovibrionaceae</taxon>
    </lineage>
</organism>
<dbReference type="GO" id="GO:0005524">
    <property type="term" value="F:ATP binding"/>
    <property type="evidence" value="ECO:0007669"/>
    <property type="project" value="UniProtKB-KW"/>
</dbReference>
<proteinExistence type="predicted"/>
<evidence type="ECO:0000313" key="5">
    <source>
        <dbReference type="EMBL" id="WWX22073.1"/>
    </source>
</evidence>
<protein>
    <submittedName>
        <fullName evidence="5">ABC transporter ATP-binding protein</fullName>
    </submittedName>
</protein>
<dbReference type="InterPro" id="IPR027417">
    <property type="entry name" value="P-loop_NTPase"/>
</dbReference>
<keyword evidence="6" id="KW-1185">Reference proteome</keyword>
<keyword evidence="3 5" id="KW-0067">ATP-binding</keyword>